<dbReference type="EMBL" id="FNUC01000004">
    <property type="protein sequence ID" value="SEF12910.1"/>
    <property type="molecule type" value="Genomic_DNA"/>
</dbReference>
<dbReference type="OrthoDB" id="101887at2"/>
<dbReference type="Proteomes" id="UP000181980">
    <property type="component" value="Unassembled WGS sequence"/>
</dbReference>
<dbReference type="STRING" id="561176.SAMN04488561_4312"/>
<protein>
    <submittedName>
        <fullName evidence="1">Phosphotransferase enzyme family protein</fullName>
    </submittedName>
</protein>
<dbReference type="SUPFAM" id="SSF56112">
    <property type="entry name" value="Protein kinase-like (PK-like)"/>
    <property type="match status" value="1"/>
</dbReference>
<sequence length="333" mass="35871">MTTAVWSSAAWLAEATGWLDNQLADAGRVRTGPVSQPHLRPWGTVLTAPTDRGQVWLKAPGPETAFEVPLYGLLARVAPDSVLAPIAADVDHGRLLLPDGGAPLGDGLAAEDLPDALAAVVPQYAELQRTLAAHVGDLLTFGLADMRPAALPERLDEAVEAIGRYLGRHASDDDHTALRRVAAARPTVAEWCDRLTGGVATASLDHNDLHVWNVLTTPSGRRRFYDWGDAVVAHPFASMLVTLGFLRSELHLTDDDPRLLRVRDAYLAGFAELGSRAELVTELELACRVGSIARSLVWLRAVRAERFEHAGTFARAPLETLAALLTESPFDLG</sequence>
<dbReference type="AlphaFoldDB" id="A0A1H5PGM5"/>
<dbReference type="GO" id="GO:0016740">
    <property type="term" value="F:transferase activity"/>
    <property type="evidence" value="ECO:0007669"/>
    <property type="project" value="UniProtKB-KW"/>
</dbReference>
<organism evidence="1 2">
    <name type="scientific">Jiangella alba</name>
    <dbReference type="NCBI Taxonomy" id="561176"/>
    <lineage>
        <taxon>Bacteria</taxon>
        <taxon>Bacillati</taxon>
        <taxon>Actinomycetota</taxon>
        <taxon>Actinomycetes</taxon>
        <taxon>Jiangellales</taxon>
        <taxon>Jiangellaceae</taxon>
        <taxon>Jiangella</taxon>
    </lineage>
</organism>
<dbReference type="InterPro" id="IPR011009">
    <property type="entry name" value="Kinase-like_dom_sf"/>
</dbReference>
<reference evidence="2" key="1">
    <citation type="submission" date="2016-10" db="EMBL/GenBank/DDBJ databases">
        <authorList>
            <person name="Varghese N."/>
            <person name="Submissions S."/>
        </authorList>
    </citation>
    <scope>NUCLEOTIDE SEQUENCE [LARGE SCALE GENOMIC DNA]</scope>
    <source>
        <strain evidence="2">DSM 45237</strain>
    </source>
</reference>
<evidence type="ECO:0000313" key="1">
    <source>
        <dbReference type="EMBL" id="SEF12910.1"/>
    </source>
</evidence>
<name>A0A1H5PGM5_9ACTN</name>
<dbReference type="RefSeq" id="WP_069110035.1">
    <property type="nucleotide sequence ID" value="NZ_FNUC01000004.1"/>
</dbReference>
<evidence type="ECO:0000313" key="2">
    <source>
        <dbReference type="Proteomes" id="UP000181980"/>
    </source>
</evidence>
<accession>A0A1H5PGM5</accession>
<keyword evidence="2" id="KW-1185">Reference proteome</keyword>
<proteinExistence type="predicted"/>
<gene>
    <name evidence="1" type="ORF">SAMN04488561_4312</name>
</gene>
<keyword evidence="1" id="KW-0808">Transferase</keyword>